<keyword evidence="3" id="KW-1185">Reference proteome</keyword>
<evidence type="ECO:0000313" key="2">
    <source>
        <dbReference type="EMBL" id="RYC05744.1"/>
    </source>
</evidence>
<dbReference type="AlphaFoldDB" id="A0A4Q2SNG7"/>
<dbReference type="EMBL" id="SDWV01000021">
    <property type="protein sequence ID" value="RYC05744.1"/>
    <property type="molecule type" value="Genomic_DNA"/>
</dbReference>
<keyword evidence="2" id="KW-0540">Nuclease</keyword>
<organism evidence="2 3">
    <name type="scientific">Nocardioides zhouii</name>
    <dbReference type="NCBI Taxonomy" id="1168729"/>
    <lineage>
        <taxon>Bacteria</taxon>
        <taxon>Bacillati</taxon>
        <taxon>Actinomycetota</taxon>
        <taxon>Actinomycetes</taxon>
        <taxon>Propionibacteriales</taxon>
        <taxon>Nocardioidaceae</taxon>
        <taxon>Nocardioides</taxon>
    </lineage>
</organism>
<sequence>MPNRRRRAQPVGGDVGHSYAALMRIVVGVTDNHWASFLRDRDDVTEANFWQPSSHGFKALAPGEPFLFKTKDPKKFNGFDIPGYHLVGGGFFDEYVEMRVSEAWTIWGVANGVGSEAELLMRAQGYRARSTSSVDPDPTIGCIILRNIFFAERGSEIPEPPHWARNIVTYAGYDLDSAEPRQDSEYVMDAFAALQHGARVDYAWEPDLRGVKLDWEGPRYGPPVLVRPRMGQGHFKRAVAAAYGHRCAVTASATFPSLEAAHIMPFAEGGEHAVANGLLLRTDVHRLYDRGYLSVDADLRLRVSPQLREHGWNGEEFYAREAAGYVIPAPTDADLQPRQDALAWHYETLFRAA</sequence>
<proteinExistence type="predicted"/>
<protein>
    <submittedName>
        <fullName evidence="2">HNH endonuclease</fullName>
    </submittedName>
</protein>
<dbReference type="OrthoDB" id="4464809at2"/>
<dbReference type="InterPro" id="IPR003615">
    <property type="entry name" value="HNH_nuc"/>
</dbReference>
<dbReference type="GO" id="GO:0004519">
    <property type="term" value="F:endonuclease activity"/>
    <property type="evidence" value="ECO:0007669"/>
    <property type="project" value="UniProtKB-KW"/>
</dbReference>
<accession>A0A4Q2SNG7</accession>
<dbReference type="Proteomes" id="UP000291101">
    <property type="component" value="Unassembled WGS sequence"/>
</dbReference>
<reference evidence="2 3" key="1">
    <citation type="submission" date="2019-01" db="EMBL/GenBank/DDBJ databases">
        <title>Novel species of Nocardioides.</title>
        <authorList>
            <person name="Liu Q."/>
            <person name="X Y.-H."/>
        </authorList>
    </citation>
    <scope>NUCLEOTIDE SEQUENCE [LARGE SCALE GENOMIC DNA]</scope>
    <source>
        <strain evidence="2 3">HLT2-9</strain>
    </source>
</reference>
<evidence type="ECO:0000259" key="1">
    <source>
        <dbReference type="Pfam" id="PF13391"/>
    </source>
</evidence>
<evidence type="ECO:0000313" key="3">
    <source>
        <dbReference type="Proteomes" id="UP000291101"/>
    </source>
</evidence>
<feature type="domain" description="HNH nuclease" evidence="1">
    <location>
        <begin position="247"/>
        <end position="296"/>
    </location>
</feature>
<comment type="caution">
    <text evidence="2">The sequence shown here is derived from an EMBL/GenBank/DDBJ whole genome shotgun (WGS) entry which is preliminary data.</text>
</comment>
<dbReference type="Pfam" id="PF13391">
    <property type="entry name" value="HNH_2"/>
    <property type="match status" value="1"/>
</dbReference>
<keyword evidence="2" id="KW-0378">Hydrolase</keyword>
<keyword evidence="2" id="KW-0255">Endonuclease</keyword>
<gene>
    <name evidence="2" type="ORF">EUA94_17750</name>
</gene>
<name>A0A4Q2SNG7_9ACTN</name>